<organism evidence="2 3">
    <name type="scientific">Meganyctiphanes norvegica</name>
    <name type="common">Northern krill</name>
    <name type="synonym">Thysanopoda norvegica</name>
    <dbReference type="NCBI Taxonomy" id="48144"/>
    <lineage>
        <taxon>Eukaryota</taxon>
        <taxon>Metazoa</taxon>
        <taxon>Ecdysozoa</taxon>
        <taxon>Arthropoda</taxon>
        <taxon>Crustacea</taxon>
        <taxon>Multicrustacea</taxon>
        <taxon>Malacostraca</taxon>
        <taxon>Eumalacostraca</taxon>
        <taxon>Eucarida</taxon>
        <taxon>Euphausiacea</taxon>
        <taxon>Euphausiidae</taxon>
        <taxon>Meganyctiphanes</taxon>
    </lineage>
</organism>
<sequence length="318" mass="35463">LVQQRGVYLPGRRALWMTLQNIYIVGVCHISGGSWGSLERFCDEFSGWARYYMAEAETLPVTAVNSILKPIGSLQNQLHNALNITTNLITKEVKRLNDSSGEPFQYGSEHGILWRVVHHLSAAFTDNPAHGSSGERVVYTWLHALAIETVHRISNIKTRTKMWNRIQKYVQEGCGGLVEMIPEEIPLPLWPSQDPTVPHSSPSEHEEKSVKESIQGIENPQFIIEDQLPDVGHALDSVGVKGVEHNHRGILAWLLQVVDAIYALKNSCKAHSSPMLLIVGPSSSDQEKLLDFAAKYIDQEILTSNSISESLKMADLQN</sequence>
<dbReference type="AlphaFoldDB" id="A0AAV2PSP4"/>
<feature type="region of interest" description="Disordered" evidence="1">
    <location>
        <begin position="191"/>
        <end position="210"/>
    </location>
</feature>
<dbReference type="EMBL" id="CAXKWB010001352">
    <property type="protein sequence ID" value="CAL4064080.1"/>
    <property type="molecule type" value="Genomic_DNA"/>
</dbReference>
<evidence type="ECO:0000256" key="1">
    <source>
        <dbReference type="SAM" id="MobiDB-lite"/>
    </source>
</evidence>
<gene>
    <name evidence="2" type="ORF">MNOR_LOCUS3832</name>
</gene>
<comment type="caution">
    <text evidence="2">The sequence shown here is derived from an EMBL/GenBank/DDBJ whole genome shotgun (WGS) entry which is preliminary data.</text>
</comment>
<keyword evidence="3" id="KW-1185">Reference proteome</keyword>
<reference evidence="2 3" key="1">
    <citation type="submission" date="2024-05" db="EMBL/GenBank/DDBJ databases">
        <authorList>
            <person name="Wallberg A."/>
        </authorList>
    </citation>
    <scope>NUCLEOTIDE SEQUENCE [LARGE SCALE GENOMIC DNA]</scope>
</reference>
<name>A0AAV2PSP4_MEGNR</name>
<feature type="non-terminal residue" evidence="2">
    <location>
        <position position="318"/>
    </location>
</feature>
<evidence type="ECO:0000313" key="3">
    <source>
        <dbReference type="Proteomes" id="UP001497623"/>
    </source>
</evidence>
<dbReference type="Proteomes" id="UP001497623">
    <property type="component" value="Unassembled WGS sequence"/>
</dbReference>
<protein>
    <submittedName>
        <fullName evidence="2">Uncharacterized protein</fullName>
    </submittedName>
</protein>
<feature type="non-terminal residue" evidence="2">
    <location>
        <position position="1"/>
    </location>
</feature>
<proteinExistence type="predicted"/>
<accession>A0AAV2PSP4</accession>
<evidence type="ECO:0000313" key="2">
    <source>
        <dbReference type="EMBL" id="CAL4064080.1"/>
    </source>
</evidence>